<dbReference type="EMBL" id="KN847899">
    <property type="protein sequence ID" value="KIR41802.1"/>
    <property type="molecule type" value="Genomic_DNA"/>
</dbReference>
<sequence length="206" mass="23586">MLRKVSSSTAFHDRILEALFSQQKFATSSTLFPYEPSNSVTRRYHDKIDGIIRVHRLPAALDPSLRPKEWPDFMDMDDVKVVYESKGILGKIFRTRRKRVRDQNLNEPLREAYNILVNDVRETAQKIVNDFEFKTTLTLMQVVARHCYSLTYGEVHVRQLGAGVGGRPLISFAWCFCQELIQIVVQAASTHLCQSASLIPSKDIKS</sequence>
<protein>
    <recommendedName>
        <fullName evidence="3">RNA-dependent RNA polymerase</fullName>
    </recommendedName>
</protein>
<reference evidence="1 2" key="1">
    <citation type="submission" date="2015-01" db="EMBL/GenBank/DDBJ databases">
        <title>The Genome Sequence of Cryptococcus gattii Ram5.</title>
        <authorList>
            <consortium name="The Broad Institute Genomics Platform"/>
            <person name="Cuomo C."/>
            <person name="Litvintseva A."/>
            <person name="Chen Y."/>
            <person name="Heitman J."/>
            <person name="Sun S."/>
            <person name="Springer D."/>
            <person name="Dromer F."/>
            <person name="Young S."/>
            <person name="Zeng Q."/>
            <person name="Gargeya S."/>
            <person name="Abouelleil A."/>
            <person name="Alvarado L."/>
            <person name="Chapman S.B."/>
            <person name="Gainer-Dewar J."/>
            <person name="Goldberg J."/>
            <person name="Griggs A."/>
            <person name="Gujja S."/>
            <person name="Hansen M."/>
            <person name="Howarth C."/>
            <person name="Imamovic A."/>
            <person name="Larimer J."/>
            <person name="Murphy C."/>
            <person name="Naylor J."/>
            <person name="Pearson M."/>
            <person name="Priest M."/>
            <person name="Roberts A."/>
            <person name="Saif S."/>
            <person name="Shea T."/>
            <person name="Sykes S."/>
            <person name="Wortman J."/>
            <person name="Nusbaum C."/>
            <person name="Birren B."/>
        </authorList>
    </citation>
    <scope>NUCLEOTIDE SEQUENCE [LARGE SCALE GENOMIC DNA]</scope>
    <source>
        <strain evidence="1 2">Ram5</strain>
    </source>
</reference>
<evidence type="ECO:0008006" key="3">
    <source>
        <dbReference type="Google" id="ProtNLM"/>
    </source>
</evidence>
<name>A0A0D0T789_9TREE</name>
<dbReference type="Proteomes" id="UP000053392">
    <property type="component" value="Unassembled WGS sequence"/>
</dbReference>
<evidence type="ECO:0000313" key="1">
    <source>
        <dbReference type="EMBL" id="KIR41802.1"/>
    </source>
</evidence>
<proteinExistence type="predicted"/>
<dbReference type="AlphaFoldDB" id="A0A0D0T789"/>
<keyword evidence="2" id="KW-1185">Reference proteome</keyword>
<organism evidence="1 2">
    <name type="scientific">Cryptococcus deuterogattii Ram5</name>
    <dbReference type="NCBI Taxonomy" id="1296110"/>
    <lineage>
        <taxon>Eukaryota</taxon>
        <taxon>Fungi</taxon>
        <taxon>Dikarya</taxon>
        <taxon>Basidiomycota</taxon>
        <taxon>Agaricomycotina</taxon>
        <taxon>Tremellomycetes</taxon>
        <taxon>Tremellales</taxon>
        <taxon>Cryptococcaceae</taxon>
        <taxon>Cryptococcus</taxon>
        <taxon>Cryptococcus gattii species complex</taxon>
    </lineage>
</organism>
<gene>
    <name evidence="1" type="ORF">I313_01962</name>
</gene>
<evidence type="ECO:0000313" key="2">
    <source>
        <dbReference type="Proteomes" id="UP000053392"/>
    </source>
</evidence>
<dbReference type="OrthoDB" id="6513042at2759"/>
<dbReference type="HOGENOM" id="CLU_1331904_0_0_1"/>
<accession>A0A0D0T789</accession>